<gene>
    <name evidence="7" type="primary">ubiE</name>
    <name evidence="5" type="synonym">menG</name>
    <name evidence="7" type="ORF">JZM60_16485</name>
</gene>
<evidence type="ECO:0000256" key="3">
    <source>
        <dbReference type="ARBA" id="ARBA00022679"/>
    </source>
</evidence>
<dbReference type="RefSeq" id="WP_207163473.1">
    <property type="nucleotide sequence ID" value="NZ_CP071382.1"/>
</dbReference>
<keyword evidence="6" id="KW-0812">Transmembrane</keyword>
<dbReference type="Proteomes" id="UP000663651">
    <property type="component" value="Chromosome"/>
</dbReference>
<dbReference type="Pfam" id="PF01209">
    <property type="entry name" value="Ubie_methyltran"/>
    <property type="match status" value="1"/>
</dbReference>
<feature type="binding site" evidence="5">
    <location>
        <position position="60"/>
    </location>
    <ligand>
        <name>S-adenosyl-L-methionine</name>
        <dbReference type="ChEBI" id="CHEBI:59789"/>
    </ligand>
</feature>
<dbReference type="InterPro" id="IPR029063">
    <property type="entry name" value="SAM-dependent_MTases_sf"/>
</dbReference>
<feature type="binding site" evidence="5">
    <location>
        <position position="81"/>
    </location>
    <ligand>
        <name>S-adenosyl-L-methionine</name>
        <dbReference type="ChEBI" id="CHEBI:59789"/>
    </ligand>
</feature>
<dbReference type="PANTHER" id="PTHR43591">
    <property type="entry name" value="METHYLTRANSFERASE"/>
    <property type="match status" value="1"/>
</dbReference>
<keyword evidence="6" id="KW-1133">Transmembrane helix</keyword>
<keyword evidence="6" id="KW-0472">Membrane</keyword>
<dbReference type="EC" id="2.1.1.163" evidence="5"/>
<evidence type="ECO:0000256" key="5">
    <source>
        <dbReference type="HAMAP-Rule" id="MF_01813"/>
    </source>
</evidence>
<name>A0ABX7Q2N4_9BACT</name>
<keyword evidence="2 5" id="KW-0489">Methyltransferase</keyword>
<feature type="transmembrane region" description="Helical" evidence="6">
    <location>
        <begin position="169"/>
        <end position="190"/>
    </location>
</feature>
<dbReference type="NCBIfam" id="TIGR01934">
    <property type="entry name" value="MenG_MenH_UbiE"/>
    <property type="match status" value="1"/>
</dbReference>
<reference evidence="7 8" key="1">
    <citation type="submission" date="2021-03" db="EMBL/GenBank/DDBJ databases">
        <title>Geobacter metallireducens gen. nov. sp. nov., a microorganism capable of coupling the complete oxidation of organic compounds to the reduction of iron and other metals.</title>
        <authorList>
            <person name="Li Y."/>
        </authorList>
    </citation>
    <scope>NUCLEOTIDE SEQUENCE [LARGE SCALE GENOMIC DNA]</scope>
    <source>
        <strain evidence="7 8">Jerry-YX</strain>
    </source>
</reference>
<dbReference type="PROSITE" id="PS01183">
    <property type="entry name" value="UBIE_1"/>
    <property type="match status" value="1"/>
</dbReference>
<dbReference type="GO" id="GO:0008168">
    <property type="term" value="F:methyltransferase activity"/>
    <property type="evidence" value="ECO:0007669"/>
    <property type="project" value="UniProtKB-KW"/>
</dbReference>
<keyword evidence="1 5" id="KW-0474">Menaquinone biosynthesis</keyword>
<dbReference type="NCBIfam" id="NF001244">
    <property type="entry name" value="PRK00216.1-5"/>
    <property type="match status" value="1"/>
</dbReference>
<evidence type="ECO:0000256" key="2">
    <source>
        <dbReference type="ARBA" id="ARBA00022603"/>
    </source>
</evidence>
<accession>A0ABX7Q2N4</accession>
<dbReference type="InterPro" id="IPR004033">
    <property type="entry name" value="UbiE/COQ5_MeTrFase"/>
</dbReference>
<dbReference type="Gene3D" id="3.40.50.150">
    <property type="entry name" value="Vaccinia Virus protein VP39"/>
    <property type="match status" value="1"/>
</dbReference>
<dbReference type="InterPro" id="IPR023576">
    <property type="entry name" value="UbiE/COQ5_MeTrFase_CS"/>
</dbReference>
<comment type="function">
    <text evidence="5">Methyltransferase required for the conversion of demethylmenaquinol (DMKH2) to menaquinol (MKH2).</text>
</comment>
<dbReference type="GO" id="GO:0032259">
    <property type="term" value="P:methylation"/>
    <property type="evidence" value="ECO:0007669"/>
    <property type="project" value="UniProtKB-KW"/>
</dbReference>
<comment type="pathway">
    <text evidence="5">Quinol/quinone metabolism; menaquinone biosynthesis; menaquinol from 1,4-dihydroxy-2-naphthoate: step 2/2.</text>
</comment>
<keyword evidence="4 5" id="KW-0949">S-adenosyl-L-methionine</keyword>
<sequence length="239" mass="26952">MYKLSEKGEQIREMFSDIAPRYDFLNRLLSFGIDRRWRRLAVKCTRWTEGGRILDVATGTGDVALEIARQTPDSVSIVGIDITEGMIVLGREKVAQSPYAKRITLEIAPCEAIPFPDNTFDSVTIAFGIRNVVDRRQGLAEMHRVLKPGGKAVILEFSTPRWQIFKKIYYFYFLKVLPAIGGLFSNFSAYKYLPDSVLEFPSQEEFKGMMTGVGFSTTTHRNLTCGIATIYTGEKAPNI</sequence>
<dbReference type="SUPFAM" id="SSF53335">
    <property type="entry name" value="S-adenosyl-L-methionine-dependent methyltransferases"/>
    <property type="match status" value="1"/>
</dbReference>
<protein>
    <recommendedName>
        <fullName evidence="5">Demethylmenaquinone methyltransferase</fullName>
        <ecNumber evidence="5">2.1.1.163</ecNumber>
    </recommendedName>
</protein>
<evidence type="ECO:0000313" key="7">
    <source>
        <dbReference type="EMBL" id="QSV45682.1"/>
    </source>
</evidence>
<comment type="similarity">
    <text evidence="5">Belongs to the class I-like SAM-binding methyltransferase superfamily. MenG/UbiE family.</text>
</comment>
<dbReference type="HAMAP" id="MF_01813">
    <property type="entry name" value="MenG_UbiE_methyltr"/>
    <property type="match status" value="1"/>
</dbReference>
<keyword evidence="3 5" id="KW-0808">Transferase</keyword>
<comment type="catalytic activity">
    <reaction evidence="5">
        <text>a 2-demethylmenaquinol + S-adenosyl-L-methionine = a menaquinol + S-adenosyl-L-homocysteine + H(+)</text>
        <dbReference type="Rhea" id="RHEA:42640"/>
        <dbReference type="Rhea" id="RHEA-COMP:9539"/>
        <dbReference type="Rhea" id="RHEA-COMP:9563"/>
        <dbReference type="ChEBI" id="CHEBI:15378"/>
        <dbReference type="ChEBI" id="CHEBI:18151"/>
        <dbReference type="ChEBI" id="CHEBI:55437"/>
        <dbReference type="ChEBI" id="CHEBI:57856"/>
        <dbReference type="ChEBI" id="CHEBI:59789"/>
        <dbReference type="EC" id="2.1.1.163"/>
    </reaction>
</comment>
<organism evidence="7 8">
    <name type="scientific">Geobacter benzoatilyticus</name>
    <dbReference type="NCBI Taxonomy" id="2815309"/>
    <lineage>
        <taxon>Bacteria</taxon>
        <taxon>Pseudomonadati</taxon>
        <taxon>Thermodesulfobacteriota</taxon>
        <taxon>Desulfuromonadia</taxon>
        <taxon>Geobacterales</taxon>
        <taxon>Geobacteraceae</taxon>
        <taxon>Geobacter</taxon>
    </lineage>
</organism>
<proteinExistence type="inferred from homology"/>
<evidence type="ECO:0000256" key="6">
    <source>
        <dbReference type="SAM" id="Phobius"/>
    </source>
</evidence>
<comment type="caution">
    <text evidence="5">Lacks conserved residue(s) required for the propagation of feature annotation.</text>
</comment>
<evidence type="ECO:0000256" key="1">
    <source>
        <dbReference type="ARBA" id="ARBA00022428"/>
    </source>
</evidence>
<dbReference type="PROSITE" id="PS51608">
    <property type="entry name" value="SAM_MT_UBIE"/>
    <property type="match status" value="1"/>
</dbReference>
<evidence type="ECO:0000313" key="8">
    <source>
        <dbReference type="Proteomes" id="UP000663651"/>
    </source>
</evidence>
<keyword evidence="8" id="KW-1185">Reference proteome</keyword>
<dbReference type="CDD" id="cd02440">
    <property type="entry name" value="AdoMet_MTases"/>
    <property type="match status" value="1"/>
</dbReference>
<dbReference type="PROSITE" id="PS01184">
    <property type="entry name" value="UBIE_2"/>
    <property type="match status" value="1"/>
</dbReference>
<evidence type="ECO:0000256" key="4">
    <source>
        <dbReference type="ARBA" id="ARBA00022691"/>
    </source>
</evidence>
<dbReference type="PANTHER" id="PTHR43591:SF24">
    <property type="entry name" value="2-METHOXY-6-POLYPRENYL-1,4-BENZOQUINOL METHYLASE, MITOCHONDRIAL"/>
    <property type="match status" value="1"/>
</dbReference>
<dbReference type="EMBL" id="CP071382">
    <property type="protein sequence ID" value="QSV45682.1"/>
    <property type="molecule type" value="Genomic_DNA"/>
</dbReference>